<dbReference type="STRING" id="1121025.SAMN02745249_01520"/>
<feature type="domain" description="SGNH hydrolase-type esterase" evidence="2">
    <location>
        <begin position="48"/>
        <end position="217"/>
    </location>
</feature>
<feature type="chain" id="PRO_5039486601" evidence="1">
    <location>
        <begin position="31"/>
        <end position="231"/>
    </location>
</feature>
<evidence type="ECO:0000256" key="1">
    <source>
        <dbReference type="SAM" id="SignalP"/>
    </source>
</evidence>
<dbReference type="Pfam" id="PF13472">
    <property type="entry name" value="Lipase_GDSL_2"/>
    <property type="match status" value="1"/>
</dbReference>
<evidence type="ECO:0000313" key="4">
    <source>
        <dbReference type="Proteomes" id="UP000184128"/>
    </source>
</evidence>
<dbReference type="GO" id="GO:0004622">
    <property type="term" value="F:phosphatidylcholine lysophospholipase activity"/>
    <property type="evidence" value="ECO:0007669"/>
    <property type="project" value="TreeGrafter"/>
</dbReference>
<dbReference type="AlphaFoldDB" id="A0A1M4XSY6"/>
<sequence length="231" mass="26187">MKRQPTNKRFFRTILFIFFFLISACGAVHQNDKEESTQGDEDAIRVAAVGDSITAEYSSDTGYPAKLNDLLGDDYLVENFGASNYAAQSSSDFPYETTDAYQESLEFKPNIVLIMLGTNDTKSTNWQSSEAFKKEYTNLLENYLNLKSVSRVILASPPTVFLETVFEGSIDPEIIHPIRNTIKDIASEHDLEFVDMTKQTMDHPECFFDGLHPNAEGTEEIARIFYQQMNQ</sequence>
<dbReference type="SUPFAM" id="SSF52266">
    <property type="entry name" value="SGNH hydrolase"/>
    <property type="match status" value="1"/>
</dbReference>
<name>A0A1M4XSY6_9LACT</name>
<protein>
    <submittedName>
        <fullName evidence="3">Lysophospholipase L1</fullName>
    </submittedName>
</protein>
<dbReference type="PROSITE" id="PS51257">
    <property type="entry name" value="PROKAR_LIPOPROTEIN"/>
    <property type="match status" value="1"/>
</dbReference>
<dbReference type="PANTHER" id="PTHR30383:SF5">
    <property type="entry name" value="SGNH HYDROLASE-TYPE ESTERASE DOMAIN-CONTAINING PROTEIN"/>
    <property type="match status" value="1"/>
</dbReference>
<evidence type="ECO:0000313" key="3">
    <source>
        <dbReference type="EMBL" id="SHE96510.1"/>
    </source>
</evidence>
<gene>
    <name evidence="3" type="ORF">SAMN02745249_01520</name>
</gene>
<dbReference type="Gene3D" id="3.40.50.1110">
    <property type="entry name" value="SGNH hydrolase"/>
    <property type="match status" value="1"/>
</dbReference>
<dbReference type="EMBL" id="FQUF01000023">
    <property type="protein sequence ID" value="SHE96510.1"/>
    <property type="molecule type" value="Genomic_DNA"/>
</dbReference>
<dbReference type="InterPro" id="IPR013830">
    <property type="entry name" value="SGNH_hydro"/>
</dbReference>
<evidence type="ECO:0000259" key="2">
    <source>
        <dbReference type="Pfam" id="PF13472"/>
    </source>
</evidence>
<dbReference type="OrthoDB" id="9794725at2"/>
<dbReference type="InterPro" id="IPR051532">
    <property type="entry name" value="Ester_Hydrolysis_Enzymes"/>
</dbReference>
<keyword evidence="4" id="KW-1185">Reference proteome</keyword>
<feature type="signal peptide" evidence="1">
    <location>
        <begin position="1"/>
        <end position="30"/>
    </location>
</feature>
<organism evidence="3 4">
    <name type="scientific">Atopostipes suicloacalis DSM 15692</name>
    <dbReference type="NCBI Taxonomy" id="1121025"/>
    <lineage>
        <taxon>Bacteria</taxon>
        <taxon>Bacillati</taxon>
        <taxon>Bacillota</taxon>
        <taxon>Bacilli</taxon>
        <taxon>Lactobacillales</taxon>
        <taxon>Carnobacteriaceae</taxon>
        <taxon>Atopostipes</taxon>
    </lineage>
</organism>
<proteinExistence type="predicted"/>
<accession>A0A1M4XSY6</accession>
<dbReference type="RefSeq" id="WP_073298264.1">
    <property type="nucleotide sequence ID" value="NZ_FQUF01000023.1"/>
</dbReference>
<keyword evidence="1" id="KW-0732">Signal</keyword>
<dbReference type="Proteomes" id="UP000184128">
    <property type="component" value="Unassembled WGS sequence"/>
</dbReference>
<dbReference type="PANTHER" id="PTHR30383">
    <property type="entry name" value="THIOESTERASE 1/PROTEASE 1/LYSOPHOSPHOLIPASE L1"/>
    <property type="match status" value="1"/>
</dbReference>
<reference evidence="3 4" key="1">
    <citation type="submission" date="2016-11" db="EMBL/GenBank/DDBJ databases">
        <authorList>
            <person name="Jaros S."/>
            <person name="Januszkiewicz K."/>
            <person name="Wedrychowicz H."/>
        </authorList>
    </citation>
    <scope>NUCLEOTIDE SEQUENCE [LARGE SCALE GENOMIC DNA]</scope>
    <source>
        <strain evidence="3 4">DSM 15692</strain>
    </source>
</reference>
<dbReference type="InterPro" id="IPR036514">
    <property type="entry name" value="SGNH_hydro_sf"/>
</dbReference>